<accession>A0A9D3YFH8</accession>
<dbReference type="EMBL" id="JAIWYP010000016">
    <property type="protein sequence ID" value="KAH3697279.1"/>
    <property type="molecule type" value="Genomic_DNA"/>
</dbReference>
<dbReference type="Proteomes" id="UP000828390">
    <property type="component" value="Unassembled WGS sequence"/>
</dbReference>
<evidence type="ECO:0000313" key="2">
    <source>
        <dbReference type="EMBL" id="KAH3697279.1"/>
    </source>
</evidence>
<evidence type="ECO:0000313" key="3">
    <source>
        <dbReference type="Proteomes" id="UP000828390"/>
    </source>
</evidence>
<dbReference type="AlphaFoldDB" id="A0A9D3YFH8"/>
<reference evidence="2" key="2">
    <citation type="submission" date="2020-11" db="EMBL/GenBank/DDBJ databases">
        <authorList>
            <person name="McCartney M.A."/>
            <person name="Auch B."/>
            <person name="Kono T."/>
            <person name="Mallez S."/>
            <person name="Becker A."/>
            <person name="Gohl D.M."/>
            <person name="Silverstein K.A.T."/>
            <person name="Koren S."/>
            <person name="Bechman K.B."/>
            <person name="Herman A."/>
            <person name="Abrahante J.E."/>
            <person name="Garbe J."/>
        </authorList>
    </citation>
    <scope>NUCLEOTIDE SEQUENCE</scope>
    <source>
        <strain evidence="2">Duluth1</strain>
        <tissue evidence="2">Whole animal</tissue>
    </source>
</reference>
<gene>
    <name evidence="2" type="ORF">DPMN_084773</name>
</gene>
<protein>
    <submittedName>
        <fullName evidence="2">Uncharacterized protein</fullName>
    </submittedName>
</protein>
<reference evidence="2" key="1">
    <citation type="journal article" date="2019" name="bioRxiv">
        <title>The Genome of the Zebra Mussel, Dreissena polymorpha: A Resource for Invasive Species Research.</title>
        <authorList>
            <person name="McCartney M.A."/>
            <person name="Auch B."/>
            <person name="Kono T."/>
            <person name="Mallez S."/>
            <person name="Zhang Y."/>
            <person name="Obille A."/>
            <person name="Becker A."/>
            <person name="Abrahante J.E."/>
            <person name="Garbe J."/>
            <person name="Badalamenti J.P."/>
            <person name="Herman A."/>
            <person name="Mangelson H."/>
            <person name="Liachko I."/>
            <person name="Sullivan S."/>
            <person name="Sone E.D."/>
            <person name="Koren S."/>
            <person name="Silverstein K.A.T."/>
            <person name="Beckman K.B."/>
            <person name="Gohl D.M."/>
        </authorList>
    </citation>
    <scope>NUCLEOTIDE SEQUENCE</scope>
    <source>
        <strain evidence="2">Duluth1</strain>
        <tissue evidence="2">Whole animal</tissue>
    </source>
</reference>
<comment type="caution">
    <text evidence="2">The sequence shown here is derived from an EMBL/GenBank/DDBJ whole genome shotgun (WGS) entry which is preliminary data.</text>
</comment>
<proteinExistence type="predicted"/>
<evidence type="ECO:0000256" key="1">
    <source>
        <dbReference type="SAM" id="MobiDB-lite"/>
    </source>
</evidence>
<name>A0A9D3YFH8_DREPO</name>
<keyword evidence="3" id="KW-1185">Reference proteome</keyword>
<feature type="region of interest" description="Disordered" evidence="1">
    <location>
        <begin position="1"/>
        <end position="22"/>
    </location>
</feature>
<organism evidence="2 3">
    <name type="scientific">Dreissena polymorpha</name>
    <name type="common">Zebra mussel</name>
    <name type="synonym">Mytilus polymorpha</name>
    <dbReference type="NCBI Taxonomy" id="45954"/>
    <lineage>
        <taxon>Eukaryota</taxon>
        <taxon>Metazoa</taxon>
        <taxon>Spiralia</taxon>
        <taxon>Lophotrochozoa</taxon>
        <taxon>Mollusca</taxon>
        <taxon>Bivalvia</taxon>
        <taxon>Autobranchia</taxon>
        <taxon>Heteroconchia</taxon>
        <taxon>Euheterodonta</taxon>
        <taxon>Imparidentia</taxon>
        <taxon>Neoheterodontei</taxon>
        <taxon>Myida</taxon>
        <taxon>Dreissenoidea</taxon>
        <taxon>Dreissenidae</taxon>
        <taxon>Dreissena</taxon>
    </lineage>
</organism>
<sequence>MRISLATVTSRRKATPTPILQERRTADSLRAASAAAIIFRSAQSLSDRDSLVAESVQRLKAMVYQDDTVNCAVRTTDRHQIRYAS</sequence>